<keyword evidence="3" id="KW-1185">Reference proteome</keyword>
<comment type="caution">
    <text evidence="1">The sequence shown here is derived from an EMBL/GenBank/DDBJ whole genome shotgun (WGS) entry which is preliminary data.</text>
</comment>
<dbReference type="EMBL" id="CAJOBC010005708">
    <property type="protein sequence ID" value="CAF3873317.1"/>
    <property type="molecule type" value="Genomic_DNA"/>
</dbReference>
<evidence type="ECO:0000313" key="1">
    <source>
        <dbReference type="EMBL" id="CAF1108817.1"/>
    </source>
</evidence>
<gene>
    <name evidence="1" type="ORF">GPM918_LOCUS19127</name>
    <name evidence="2" type="ORF">SRO942_LOCUS19124</name>
</gene>
<dbReference type="OrthoDB" id="10077344at2759"/>
<dbReference type="EMBL" id="CAJNOQ010005708">
    <property type="protein sequence ID" value="CAF1108817.1"/>
    <property type="molecule type" value="Genomic_DNA"/>
</dbReference>
<evidence type="ECO:0000313" key="2">
    <source>
        <dbReference type="EMBL" id="CAF3873317.1"/>
    </source>
</evidence>
<dbReference type="Proteomes" id="UP000681722">
    <property type="component" value="Unassembled WGS sequence"/>
</dbReference>
<evidence type="ECO:0000313" key="3">
    <source>
        <dbReference type="Proteomes" id="UP000663829"/>
    </source>
</evidence>
<proteinExistence type="predicted"/>
<dbReference type="AlphaFoldDB" id="A0A814PPK6"/>
<organism evidence="1 3">
    <name type="scientific">Didymodactylos carnosus</name>
    <dbReference type="NCBI Taxonomy" id="1234261"/>
    <lineage>
        <taxon>Eukaryota</taxon>
        <taxon>Metazoa</taxon>
        <taxon>Spiralia</taxon>
        <taxon>Gnathifera</taxon>
        <taxon>Rotifera</taxon>
        <taxon>Eurotatoria</taxon>
        <taxon>Bdelloidea</taxon>
        <taxon>Philodinida</taxon>
        <taxon>Philodinidae</taxon>
        <taxon>Didymodactylos</taxon>
    </lineage>
</organism>
<accession>A0A814PPK6</accession>
<protein>
    <submittedName>
        <fullName evidence="1">Uncharacterized protein</fullName>
    </submittedName>
</protein>
<name>A0A814PPK6_9BILA</name>
<reference evidence="1" key="1">
    <citation type="submission" date="2021-02" db="EMBL/GenBank/DDBJ databases">
        <authorList>
            <person name="Nowell W R."/>
        </authorList>
    </citation>
    <scope>NUCLEOTIDE SEQUENCE</scope>
</reference>
<sequence>MWAVDLSTIDKHVLNEYCQIFLPKIRRHIKSIKFDDKNIHRIIPISTTYPNMCSLSITDIGIGGKYLSYLELFKQLVSLELHFDRQQCDENIPNDVYSNLFRSNSQLQILLLNNICITINDKSIHPCFIKKLRIDLRSLYDLFILLNNLPSIEYVNVGIRNVIERHNDKNFKKFSSLSRLKEFIFFTIQIVNYRSLELLLSQCSALEHLSLDLDSTQFIDGYRLETKLLAKLSKLKRFHFCLRILNPYLMNIDNYVETFKSSYWLNHPILCFKIVLRRSYYCVFSLPFAFHHFLSLSSNITNYRSNIDDISICSKQNKLKEIGLYDTYEPFSLGTFQFIKQTFPLNVDLEDIKSLFPNAKIMQ</sequence>
<dbReference type="Proteomes" id="UP000663829">
    <property type="component" value="Unassembled WGS sequence"/>
</dbReference>